<sequence>MQRILRIGLLAGLPLLAVACSGSGAGPEMAGGSTLSAVRGDAGGSAPLRPEPGNIWAEGLQAEAPARMP</sequence>
<feature type="chain" id="PRO_5015719131" evidence="2">
    <location>
        <begin position="31"/>
        <end position="69"/>
    </location>
</feature>
<proteinExistence type="predicted"/>
<feature type="region of interest" description="Disordered" evidence="1">
    <location>
        <begin position="29"/>
        <end position="69"/>
    </location>
</feature>
<evidence type="ECO:0000256" key="2">
    <source>
        <dbReference type="SAM" id="SignalP"/>
    </source>
</evidence>
<keyword evidence="2" id="KW-0732">Signal</keyword>
<dbReference type="Proteomes" id="UP000245048">
    <property type="component" value="Unassembled WGS sequence"/>
</dbReference>
<dbReference type="RefSeq" id="WP_109515977.1">
    <property type="nucleotide sequence ID" value="NZ_JBHSCH010000031.1"/>
</dbReference>
<accession>A0A2U1V690</accession>
<gene>
    <name evidence="3" type="ORF">CR165_05470</name>
</gene>
<name>A0A2U1V690_9PROT</name>
<evidence type="ECO:0000256" key="1">
    <source>
        <dbReference type="SAM" id="MobiDB-lite"/>
    </source>
</evidence>
<dbReference type="PROSITE" id="PS51257">
    <property type="entry name" value="PROKAR_LIPOPROTEIN"/>
    <property type="match status" value="1"/>
</dbReference>
<organism evidence="3 4">
    <name type="scientific">Teichococcus aestuarii</name>
    <dbReference type="NCBI Taxonomy" id="568898"/>
    <lineage>
        <taxon>Bacteria</taxon>
        <taxon>Pseudomonadati</taxon>
        <taxon>Pseudomonadota</taxon>
        <taxon>Alphaproteobacteria</taxon>
        <taxon>Acetobacterales</taxon>
        <taxon>Roseomonadaceae</taxon>
        <taxon>Roseomonas</taxon>
    </lineage>
</organism>
<dbReference type="EMBL" id="PDOA01000003">
    <property type="protein sequence ID" value="PWC29403.1"/>
    <property type="molecule type" value="Genomic_DNA"/>
</dbReference>
<evidence type="ECO:0000313" key="4">
    <source>
        <dbReference type="Proteomes" id="UP000245048"/>
    </source>
</evidence>
<reference evidence="4" key="1">
    <citation type="submission" date="2017-10" db="EMBL/GenBank/DDBJ databases">
        <authorList>
            <person name="Toshchakov S.V."/>
            <person name="Goeva M.A."/>
        </authorList>
    </citation>
    <scope>NUCLEOTIDE SEQUENCE [LARGE SCALE GENOMIC DNA]</scope>
    <source>
        <strain evidence="4">JR1/69-1-13</strain>
    </source>
</reference>
<comment type="caution">
    <text evidence="3">The sequence shown here is derived from an EMBL/GenBank/DDBJ whole genome shotgun (WGS) entry which is preliminary data.</text>
</comment>
<feature type="signal peptide" evidence="2">
    <location>
        <begin position="1"/>
        <end position="30"/>
    </location>
</feature>
<evidence type="ECO:0000313" key="3">
    <source>
        <dbReference type="EMBL" id="PWC29403.1"/>
    </source>
</evidence>
<keyword evidence="4" id="KW-1185">Reference proteome</keyword>
<dbReference type="AlphaFoldDB" id="A0A2U1V690"/>
<protein>
    <submittedName>
        <fullName evidence="3">Uncharacterized protein</fullName>
    </submittedName>
</protein>